<sequence>MFTHHCSPFQPPAEPAGTGRRSPQRPAKDGDQTSLVQTARGEGNSEERGRYSKVTATDRVTLFAWSRCRVSRCDEKLRQNPPPIVGDPGRASPRLPRALGRRTPPNKACCQRVTETTHPPEHSSTHTHNRAAAQEDAQRPLSSRLGRGSRNSLHAVMPPRLLHPDEYELVSRSSFDSRDSFDLDEADPESRALATPSYPKQSLSLLQRLWASLPPAIRPPRRFLLRNRSSRPAWKGSTRPSCSCRPSACRRLFFVAYILSGIVAVLVLLTAIISPSYTHRPAHYDALRQAIRDSNEPGRGNPRNEKVFIAASIYDRDGSLARGQWGRNVLDLIELLGPDNTYLSVFENDSGDVSAAALQDLEQKVPCNRSMVYEPHLDLKNIPRVTLPGGSERLKRIAFLSEVRNRALQPLDDPDRERFDKLLYINDVFFDPIDAVQLLFATNVDKDGKSQYRAACAVDFINAFKFYDTFAARDLEGYSTGIPFYPWFSNAGQGQSRRDVLHQRDAVRVRSCWGGIVAFDASLFQASASLETSHGDRRHHQSLTPRAFHPARFRAEPDQYWDASECCLINADIQIPPHNSKEPIDTGIYMNPYIRVAYDTSTLSWLGLTRRFERLYSLPHNILNHLVGMPWYNPRREERAGQRVEQTVWSPEKGSYETVTRIAGTGGFCGRRALQVMIPNPKKGHKNWEMLPVPPE</sequence>
<reference evidence="3 4" key="1">
    <citation type="journal article" date="2009" name="Genome Res.">
        <title>Comparative genomic analyses of the human fungal pathogens Coccidioides and their relatives.</title>
        <authorList>
            <person name="Sharpton T.J."/>
            <person name="Stajich J.E."/>
            <person name="Rounsley S.D."/>
            <person name="Gardner M.J."/>
            <person name="Wortman J.R."/>
            <person name="Jordar V.S."/>
            <person name="Maiti R."/>
            <person name="Kodira C.D."/>
            <person name="Neafsey D.E."/>
            <person name="Zeng Q."/>
            <person name="Hung C.-Y."/>
            <person name="McMahan C."/>
            <person name="Muszewska A."/>
            <person name="Grynberg M."/>
            <person name="Mandel M.A."/>
            <person name="Kellner E.M."/>
            <person name="Barker B.M."/>
            <person name="Galgiani J.N."/>
            <person name="Orbach M.J."/>
            <person name="Kirkland T.N."/>
            <person name="Cole G.T."/>
            <person name="Henn M.R."/>
            <person name="Birren B.W."/>
            <person name="Taylor J.W."/>
        </authorList>
    </citation>
    <scope>NUCLEOTIDE SEQUENCE [LARGE SCALE GENOMIC DNA]</scope>
    <source>
        <strain evidence="4">C735</strain>
    </source>
</reference>
<dbReference type="AlphaFoldDB" id="C5PHZ9"/>
<dbReference type="PANTHER" id="PTHR34144">
    <property type="entry name" value="CHROMOSOME 8, WHOLE GENOME SHOTGUN SEQUENCE"/>
    <property type="match status" value="1"/>
</dbReference>
<gene>
    <name evidence="3" type="ORF">CPC735_055220</name>
</gene>
<proteinExistence type="predicted"/>
<dbReference type="PANTHER" id="PTHR34144:SF8">
    <property type="entry name" value="GLYCOSYLTRANSFERASE FAMILY 69 PROTEIN"/>
    <property type="match status" value="1"/>
</dbReference>
<organism evidence="3 4">
    <name type="scientific">Coccidioides posadasii (strain C735)</name>
    <name type="common">Valley fever fungus</name>
    <dbReference type="NCBI Taxonomy" id="222929"/>
    <lineage>
        <taxon>Eukaryota</taxon>
        <taxon>Fungi</taxon>
        <taxon>Dikarya</taxon>
        <taxon>Ascomycota</taxon>
        <taxon>Pezizomycotina</taxon>
        <taxon>Eurotiomycetes</taxon>
        <taxon>Eurotiomycetidae</taxon>
        <taxon>Onygenales</taxon>
        <taxon>Onygenaceae</taxon>
        <taxon>Coccidioides</taxon>
    </lineage>
</organism>
<dbReference type="EMBL" id="ACFW01000049">
    <property type="protein sequence ID" value="EER24152.1"/>
    <property type="molecule type" value="Genomic_DNA"/>
</dbReference>
<protein>
    <recommendedName>
        <fullName evidence="5">Mannosyltransferase 1, CMT1</fullName>
    </recommendedName>
</protein>
<dbReference type="InterPro" id="IPR021047">
    <property type="entry name" value="Mannosyltransferase_CMT1"/>
</dbReference>
<feature type="transmembrane region" description="Helical" evidence="2">
    <location>
        <begin position="252"/>
        <end position="273"/>
    </location>
</feature>
<keyword evidence="2" id="KW-0472">Membrane</keyword>
<evidence type="ECO:0000313" key="4">
    <source>
        <dbReference type="Proteomes" id="UP000009084"/>
    </source>
</evidence>
<feature type="region of interest" description="Disordered" evidence="1">
    <location>
        <begin position="1"/>
        <end position="52"/>
    </location>
</feature>
<comment type="caution">
    <text evidence="3">The sequence shown here is derived from an EMBL/GenBank/DDBJ whole genome shotgun (WGS) entry which is preliminary data.</text>
</comment>
<dbReference type="KEGG" id="cpw:9691767"/>
<feature type="region of interest" description="Disordered" evidence="1">
    <location>
        <begin position="178"/>
        <end position="197"/>
    </location>
</feature>
<evidence type="ECO:0000256" key="2">
    <source>
        <dbReference type="SAM" id="Phobius"/>
    </source>
</evidence>
<dbReference type="VEuPathDB" id="FungiDB:CPC735_055220"/>
<keyword evidence="2" id="KW-0812">Transmembrane</keyword>
<dbReference type="Pfam" id="PF11735">
    <property type="entry name" value="CAP59_mtransfer"/>
    <property type="match status" value="1"/>
</dbReference>
<feature type="region of interest" description="Disordered" evidence="1">
    <location>
        <begin position="77"/>
        <end position="158"/>
    </location>
</feature>
<keyword evidence="2" id="KW-1133">Transmembrane helix</keyword>
<evidence type="ECO:0000256" key="1">
    <source>
        <dbReference type="SAM" id="MobiDB-lite"/>
    </source>
</evidence>
<feature type="compositionally biased region" description="Low complexity" evidence="1">
    <location>
        <begin position="139"/>
        <end position="153"/>
    </location>
</feature>
<accession>C5PHZ9</accession>
<name>C5PHZ9_COCP7</name>
<evidence type="ECO:0000313" key="3">
    <source>
        <dbReference type="EMBL" id="EER24152.1"/>
    </source>
</evidence>
<dbReference type="HOGENOM" id="CLU_022271_0_0_1"/>
<dbReference type="Proteomes" id="UP000009084">
    <property type="component" value="Unassembled WGS sequence"/>
</dbReference>
<dbReference type="OrthoDB" id="262547at2759"/>
<evidence type="ECO:0008006" key="5">
    <source>
        <dbReference type="Google" id="ProtNLM"/>
    </source>
</evidence>